<sequence>MERSRWTVGTGDAVARVTRVLGDHERGDNRERRYRLDFPADTPALDAATGATCDDWTVTVPEPTRLARVRLAFPDAHVSLRLPGPVLGDALADAADGDRTAAKTVLNAVPTPESLPFLAGFVLDPPGVARLLDGVTDASQHAADAVHSIRYPVVRHAAVARVGLATGTRRAFESFAASLDEIDAIGDVAVADALCDLVSVAPDWPTARDRLQRLGYAPDDVADRDDGRFHAVALARIVPAAGLERAREYVRRHRDTREAYGDAKSRALDADYWERGRAWRDALAAAATESDDDFAFALANALLWTGAVARTDARFPELLHAAAADVAESIDLDGVAGRAAYARLLAVGHRHRSARNHDRAVAAFDRARALAADHDFLDAWEPLYSRSVVRANQYASAGRDARAVELVDDALDDLAEYAIPEIRRREAVAHLRGQKREAEASLEGDDPGVRRIHLEAAREHYDRAGLSRSVARVERKLDRADRDAESEERAPVERGDSADRGGAGVGPEYDPEPVGSADPGVIEDDGDAFPGR</sequence>
<dbReference type="EMBL" id="BAAADU010000002">
    <property type="protein sequence ID" value="GAA0659267.1"/>
    <property type="molecule type" value="Genomic_DNA"/>
</dbReference>
<evidence type="ECO:0000313" key="3">
    <source>
        <dbReference type="Proteomes" id="UP001500194"/>
    </source>
</evidence>
<feature type="compositionally biased region" description="Basic and acidic residues" evidence="1">
    <location>
        <begin position="474"/>
        <end position="499"/>
    </location>
</feature>
<dbReference type="RefSeq" id="WP_227262220.1">
    <property type="nucleotide sequence ID" value="NZ_BAAADU010000002.1"/>
</dbReference>
<evidence type="ECO:0000313" key="2">
    <source>
        <dbReference type="EMBL" id="GAA0659267.1"/>
    </source>
</evidence>
<comment type="caution">
    <text evidence="2">The sequence shown here is derived from an EMBL/GenBank/DDBJ whole genome shotgun (WGS) entry which is preliminary data.</text>
</comment>
<accession>A0AAV3T4Q3</accession>
<protein>
    <recommendedName>
        <fullName evidence="4">Tetratricopeptide repeat protein</fullName>
    </recommendedName>
</protein>
<name>A0AAV3T4Q3_9EURY</name>
<feature type="region of interest" description="Disordered" evidence="1">
    <location>
        <begin position="474"/>
        <end position="532"/>
    </location>
</feature>
<evidence type="ECO:0008006" key="4">
    <source>
        <dbReference type="Google" id="ProtNLM"/>
    </source>
</evidence>
<reference evidence="2 3" key="1">
    <citation type="journal article" date="2019" name="Int. J. Syst. Evol. Microbiol.">
        <title>The Global Catalogue of Microorganisms (GCM) 10K type strain sequencing project: providing services to taxonomists for standard genome sequencing and annotation.</title>
        <authorList>
            <consortium name="The Broad Institute Genomics Platform"/>
            <consortium name="The Broad Institute Genome Sequencing Center for Infectious Disease"/>
            <person name="Wu L."/>
            <person name="Ma J."/>
        </authorList>
    </citation>
    <scope>NUCLEOTIDE SEQUENCE [LARGE SCALE GENOMIC DNA]</scope>
    <source>
        <strain evidence="2 3">JCM 16327</strain>
    </source>
</reference>
<dbReference type="Proteomes" id="UP001500194">
    <property type="component" value="Unassembled WGS sequence"/>
</dbReference>
<gene>
    <name evidence="2" type="ORF">GCM10009019_24710</name>
</gene>
<dbReference type="GeneID" id="68572842"/>
<evidence type="ECO:0000256" key="1">
    <source>
        <dbReference type="SAM" id="MobiDB-lite"/>
    </source>
</evidence>
<dbReference type="AlphaFoldDB" id="A0AAV3T4Q3"/>
<organism evidence="2 3">
    <name type="scientific">Salarchaeum japonicum</name>
    <dbReference type="NCBI Taxonomy" id="555573"/>
    <lineage>
        <taxon>Archaea</taxon>
        <taxon>Methanobacteriati</taxon>
        <taxon>Methanobacteriota</taxon>
        <taxon>Stenosarchaea group</taxon>
        <taxon>Halobacteria</taxon>
        <taxon>Halobacteriales</taxon>
        <taxon>Halobacteriaceae</taxon>
    </lineage>
</organism>
<proteinExistence type="predicted"/>
<feature type="compositionally biased region" description="Acidic residues" evidence="1">
    <location>
        <begin position="521"/>
        <end position="532"/>
    </location>
</feature>
<keyword evidence="3" id="KW-1185">Reference proteome</keyword>